<dbReference type="GO" id="GO:0015035">
    <property type="term" value="F:protein-disulfide reductase activity"/>
    <property type="evidence" value="ECO:0007669"/>
    <property type="project" value="TreeGrafter"/>
</dbReference>
<evidence type="ECO:0000313" key="5">
    <source>
        <dbReference type="Proteomes" id="UP000013378"/>
    </source>
</evidence>
<dbReference type="EMBL" id="ARZA01000130">
    <property type="protein sequence ID" value="EOD00648.1"/>
    <property type="molecule type" value="Genomic_DNA"/>
</dbReference>
<comment type="caution">
    <text evidence="4">The sequence shown here is derived from an EMBL/GenBank/DDBJ whole genome shotgun (WGS) entry which is preliminary data.</text>
</comment>
<keyword evidence="2" id="KW-0676">Redox-active center</keyword>
<dbReference type="GO" id="GO:0005829">
    <property type="term" value="C:cytosol"/>
    <property type="evidence" value="ECO:0007669"/>
    <property type="project" value="TreeGrafter"/>
</dbReference>
<dbReference type="OrthoDB" id="9790390at2"/>
<organism evidence="4 5">
    <name type="scientific">Caldisalinibacter kiritimatiensis</name>
    <dbReference type="NCBI Taxonomy" id="1304284"/>
    <lineage>
        <taxon>Bacteria</taxon>
        <taxon>Bacillati</taxon>
        <taxon>Bacillota</taxon>
        <taxon>Tissierellia</taxon>
        <taxon>Tissierellales</taxon>
        <taxon>Thermohalobacteraceae</taxon>
        <taxon>Caldisalinibacter</taxon>
    </lineage>
</organism>
<protein>
    <recommendedName>
        <fullName evidence="3">Thioredoxin domain-containing protein</fullName>
    </recommendedName>
</protein>
<dbReference type="Gene3D" id="3.40.30.10">
    <property type="entry name" value="Glutaredoxin"/>
    <property type="match status" value="1"/>
</dbReference>
<evidence type="ECO:0000259" key="3">
    <source>
        <dbReference type="Pfam" id="PF00085"/>
    </source>
</evidence>
<keyword evidence="5" id="KW-1185">Reference proteome</keyword>
<dbReference type="eggNOG" id="COG3118">
    <property type="taxonomic scope" value="Bacteria"/>
</dbReference>
<dbReference type="RefSeq" id="WP_006312009.1">
    <property type="nucleotide sequence ID" value="NZ_ARZA01000130.1"/>
</dbReference>
<dbReference type="Proteomes" id="UP000013378">
    <property type="component" value="Unassembled WGS sequence"/>
</dbReference>
<evidence type="ECO:0000313" key="4">
    <source>
        <dbReference type="EMBL" id="EOD00648.1"/>
    </source>
</evidence>
<dbReference type="Pfam" id="PF00085">
    <property type="entry name" value="Thioredoxin"/>
    <property type="match status" value="1"/>
</dbReference>
<evidence type="ECO:0000256" key="2">
    <source>
        <dbReference type="ARBA" id="ARBA00023284"/>
    </source>
</evidence>
<dbReference type="PANTHER" id="PTHR45663:SF11">
    <property type="entry name" value="GEO12009P1"/>
    <property type="match status" value="1"/>
</dbReference>
<evidence type="ECO:0000256" key="1">
    <source>
        <dbReference type="ARBA" id="ARBA00008987"/>
    </source>
</evidence>
<comment type="similarity">
    <text evidence="1">Belongs to the thioredoxin family.</text>
</comment>
<accession>R1AU18</accession>
<dbReference type="InterPro" id="IPR013766">
    <property type="entry name" value="Thioredoxin_domain"/>
</dbReference>
<gene>
    <name evidence="4" type="ORF">L21TH_1249</name>
</gene>
<name>R1AU18_9FIRM</name>
<dbReference type="AlphaFoldDB" id="R1AU18"/>
<feature type="domain" description="Thioredoxin" evidence="3">
    <location>
        <begin position="11"/>
        <end position="101"/>
    </location>
</feature>
<dbReference type="CDD" id="cd02947">
    <property type="entry name" value="TRX_family"/>
    <property type="match status" value="1"/>
</dbReference>
<dbReference type="GO" id="GO:0045454">
    <property type="term" value="P:cell redox homeostasis"/>
    <property type="evidence" value="ECO:0007669"/>
    <property type="project" value="TreeGrafter"/>
</dbReference>
<dbReference type="STRING" id="1304284.L21TH_1249"/>
<reference evidence="4 5" key="1">
    <citation type="journal article" date="2015" name="Geomicrobiol. J.">
        <title>Caldisalinibacter kiritimatiensis gen. nov., sp. nov., a moderately thermohalophilic thiosulfate-reducing bacterium from a hypersaline microbial mat.</title>
        <authorList>
            <person name="Ben Hania W."/>
            <person name="Joseph M."/>
            <person name="Fiebig A."/>
            <person name="Bunk B."/>
            <person name="Klenk H.-P."/>
            <person name="Fardeau M.-L."/>
            <person name="Spring S."/>
        </authorList>
    </citation>
    <scope>NUCLEOTIDE SEQUENCE [LARGE SCALE GENOMIC DNA]</scope>
    <source>
        <strain evidence="4 5">L21-TH-D2</strain>
    </source>
</reference>
<proteinExistence type="inferred from homology"/>
<sequence length="112" mass="13166">MSERLSEISIESIEKQVFDSDKIVILLFCSENWNPCFDLEKTLINIKHTYKANVDVYKVDYNKNKKLAKNFEIISLPTMVFFYKGNEVKRFTGSMDKELLKLNIMIIIKNCC</sequence>
<dbReference type="InterPro" id="IPR036249">
    <property type="entry name" value="Thioredoxin-like_sf"/>
</dbReference>
<dbReference type="PANTHER" id="PTHR45663">
    <property type="entry name" value="GEO12009P1"/>
    <property type="match status" value="1"/>
</dbReference>
<dbReference type="SUPFAM" id="SSF52833">
    <property type="entry name" value="Thioredoxin-like"/>
    <property type="match status" value="1"/>
</dbReference>